<dbReference type="UniPathway" id="UPA00219"/>
<dbReference type="NCBIfam" id="TIGR01072">
    <property type="entry name" value="murA"/>
    <property type="match status" value="1"/>
</dbReference>
<dbReference type="Pfam" id="PF00275">
    <property type="entry name" value="EPSP_synthase"/>
    <property type="match status" value="1"/>
</dbReference>
<dbReference type="GO" id="GO:0009252">
    <property type="term" value="P:peptidoglycan biosynthetic process"/>
    <property type="evidence" value="ECO:0007669"/>
    <property type="project" value="UniProtKB-UniRule"/>
</dbReference>
<dbReference type="GO" id="GO:0008760">
    <property type="term" value="F:UDP-N-acetylglucosamine 1-carboxyvinyltransferase activity"/>
    <property type="evidence" value="ECO:0007669"/>
    <property type="project" value="UniProtKB-UniRule"/>
</dbReference>
<dbReference type="GO" id="GO:0019277">
    <property type="term" value="P:UDP-N-acetylgalactosamine biosynthetic process"/>
    <property type="evidence" value="ECO:0007669"/>
    <property type="project" value="InterPro"/>
</dbReference>
<dbReference type="FunFam" id="3.65.10.10:FF:000001">
    <property type="entry name" value="UDP-N-acetylglucosamine 1-carboxyvinyltransferase"/>
    <property type="match status" value="1"/>
</dbReference>
<dbReference type="InterPro" id="IPR050068">
    <property type="entry name" value="MurA_subfamily"/>
</dbReference>
<dbReference type="HAMAP" id="MF_00111">
    <property type="entry name" value="MurA"/>
    <property type="match status" value="1"/>
</dbReference>
<organism evidence="14">
    <name type="scientific">Campylobacter jejuni</name>
    <dbReference type="NCBI Taxonomy" id="197"/>
    <lineage>
        <taxon>Bacteria</taxon>
        <taxon>Pseudomonadati</taxon>
        <taxon>Campylobacterota</taxon>
        <taxon>Epsilonproteobacteria</taxon>
        <taxon>Campylobacterales</taxon>
        <taxon>Campylobacteraceae</taxon>
        <taxon>Campylobacter</taxon>
    </lineage>
</organism>
<evidence type="ECO:0000256" key="3">
    <source>
        <dbReference type="ARBA" id="ARBA00022490"/>
    </source>
</evidence>
<comment type="caution">
    <text evidence="12">Lacks conserved residue(s) required for the propagation of feature annotation.</text>
</comment>
<feature type="binding site" evidence="12">
    <location>
        <position position="92"/>
    </location>
    <ligand>
        <name>UDP-N-acetyl-alpha-D-glucosamine</name>
        <dbReference type="ChEBI" id="CHEBI:57705"/>
    </ligand>
</feature>
<feature type="domain" description="Enolpyruvate transferase" evidence="13">
    <location>
        <begin position="7"/>
        <end position="405"/>
    </location>
</feature>
<gene>
    <name evidence="12 14" type="primary">murA</name>
    <name evidence="14" type="ORF">F0F31_07915</name>
</gene>
<evidence type="ECO:0000256" key="4">
    <source>
        <dbReference type="ARBA" id="ARBA00022618"/>
    </source>
</evidence>
<proteinExistence type="inferred from homology"/>
<accession>A0A5Z0FEN7</accession>
<evidence type="ECO:0000256" key="10">
    <source>
        <dbReference type="ARBA" id="ARBA00038367"/>
    </source>
</evidence>
<evidence type="ECO:0000256" key="12">
    <source>
        <dbReference type="HAMAP-Rule" id="MF_00111"/>
    </source>
</evidence>
<dbReference type="PANTHER" id="PTHR43783:SF1">
    <property type="entry name" value="UDP-N-ACETYLGLUCOSAMINE 1-CARBOXYVINYLTRANSFERASE"/>
    <property type="match status" value="1"/>
</dbReference>
<feature type="active site" description="Proton donor" evidence="12">
    <location>
        <position position="116"/>
    </location>
</feature>
<keyword evidence="8 12" id="KW-0131">Cell cycle</keyword>
<dbReference type="SUPFAM" id="SSF55205">
    <property type="entry name" value="EPT/RTPC-like"/>
    <property type="match status" value="1"/>
</dbReference>
<name>A0A5Z0FEN7_CAMJU</name>
<keyword evidence="3 12" id="KW-0963">Cytoplasm</keyword>
<dbReference type="AlphaFoldDB" id="A0A5Z0FEN7"/>
<evidence type="ECO:0000259" key="13">
    <source>
        <dbReference type="Pfam" id="PF00275"/>
    </source>
</evidence>
<dbReference type="PANTHER" id="PTHR43783">
    <property type="entry name" value="UDP-N-ACETYLGLUCOSAMINE 1-CARBOXYVINYLTRANSFERASE"/>
    <property type="match status" value="1"/>
</dbReference>
<evidence type="ECO:0000256" key="11">
    <source>
        <dbReference type="ARBA" id="ARBA00047527"/>
    </source>
</evidence>
<keyword evidence="5 12" id="KW-0808">Transferase</keyword>
<dbReference type="InterPro" id="IPR036968">
    <property type="entry name" value="Enolpyruvate_Tfrase_sf"/>
</dbReference>
<keyword evidence="12" id="KW-0670">Pyruvate</keyword>
<dbReference type="Gene3D" id="3.65.10.10">
    <property type="entry name" value="Enolpyruvate transferase domain"/>
    <property type="match status" value="2"/>
</dbReference>
<evidence type="ECO:0000256" key="2">
    <source>
        <dbReference type="ARBA" id="ARBA00004752"/>
    </source>
</evidence>
<dbReference type="GO" id="GO:0008360">
    <property type="term" value="P:regulation of cell shape"/>
    <property type="evidence" value="ECO:0007669"/>
    <property type="project" value="UniProtKB-KW"/>
</dbReference>
<feature type="binding site" evidence="12">
    <location>
        <begin position="121"/>
        <end position="125"/>
    </location>
    <ligand>
        <name>UDP-N-acetyl-alpha-D-glucosamine</name>
        <dbReference type="ChEBI" id="CHEBI:57705"/>
    </ligand>
</feature>
<dbReference type="InterPro" id="IPR005750">
    <property type="entry name" value="UDP_GlcNAc_COvinyl_MurA"/>
</dbReference>
<dbReference type="CDD" id="cd01555">
    <property type="entry name" value="UdpNAET"/>
    <property type="match status" value="1"/>
</dbReference>
<evidence type="ECO:0000256" key="9">
    <source>
        <dbReference type="ARBA" id="ARBA00023316"/>
    </source>
</evidence>
<keyword evidence="4 12" id="KW-0132">Cell division</keyword>
<comment type="similarity">
    <text evidence="10 12">Belongs to the EPSP synthase family. MurA subfamily.</text>
</comment>
<keyword evidence="6 12" id="KW-0133">Cell shape</keyword>
<evidence type="ECO:0000313" key="14">
    <source>
        <dbReference type="EMBL" id="ECQ9106744.1"/>
    </source>
</evidence>
<dbReference type="GO" id="GO:0071555">
    <property type="term" value="P:cell wall organization"/>
    <property type="evidence" value="ECO:0007669"/>
    <property type="project" value="UniProtKB-KW"/>
</dbReference>
<reference evidence="14" key="1">
    <citation type="submission" date="2019-08" db="EMBL/GenBank/DDBJ databases">
        <authorList>
            <person name="Ashton P.M."/>
            <person name="Dallman T."/>
            <person name="Nair S."/>
            <person name="De Pinna E."/>
            <person name="Peters T."/>
            <person name="Grant K."/>
        </authorList>
    </citation>
    <scope>NUCLEOTIDE SEQUENCE</scope>
    <source>
        <strain evidence="14">241882</strain>
    </source>
</reference>
<keyword evidence="9 12" id="KW-0961">Cell wall biogenesis/degradation</keyword>
<feature type="modified residue" description="2-(S-cysteinyl)pyruvic acid O-phosphothioketal" evidence="12">
    <location>
        <position position="116"/>
    </location>
</feature>
<comment type="pathway">
    <text evidence="2 12">Cell wall biogenesis; peptidoglycan biosynthesis.</text>
</comment>
<feature type="binding site" evidence="12">
    <location>
        <begin position="22"/>
        <end position="23"/>
    </location>
    <ligand>
        <name>phosphoenolpyruvate</name>
        <dbReference type="ChEBI" id="CHEBI:58702"/>
    </ligand>
</feature>
<evidence type="ECO:0000256" key="7">
    <source>
        <dbReference type="ARBA" id="ARBA00022984"/>
    </source>
</evidence>
<comment type="function">
    <text evidence="12">Cell wall formation. Adds enolpyruvyl to UDP-N-acetylglucosamine.</text>
</comment>
<dbReference type="EMBL" id="AAKDMM010000013">
    <property type="protein sequence ID" value="ECQ9106744.1"/>
    <property type="molecule type" value="Genomic_DNA"/>
</dbReference>
<dbReference type="GO" id="GO:0005737">
    <property type="term" value="C:cytoplasm"/>
    <property type="evidence" value="ECO:0007669"/>
    <property type="project" value="UniProtKB-SubCell"/>
</dbReference>
<dbReference type="GO" id="GO:0051301">
    <property type="term" value="P:cell division"/>
    <property type="evidence" value="ECO:0007669"/>
    <property type="project" value="UniProtKB-KW"/>
</dbReference>
<dbReference type="EC" id="2.5.1.7" evidence="12"/>
<feature type="binding site" evidence="12">
    <location>
        <position position="305"/>
    </location>
    <ligand>
        <name>UDP-N-acetyl-alpha-D-glucosamine</name>
        <dbReference type="ChEBI" id="CHEBI:57705"/>
    </ligand>
</feature>
<keyword evidence="7 12" id="KW-0573">Peptidoglycan synthesis</keyword>
<protein>
    <recommendedName>
        <fullName evidence="12">UDP-N-acetylglucosamine 1-carboxyvinyltransferase</fullName>
        <ecNumber evidence="12">2.5.1.7</ecNumber>
    </recommendedName>
    <alternativeName>
        <fullName evidence="12">Enoylpyruvate transferase</fullName>
    </alternativeName>
    <alternativeName>
        <fullName evidence="12">UDP-N-acetylglucosamine enolpyruvyl transferase</fullName>
        <shortName evidence="12">EPT</shortName>
    </alternativeName>
</protein>
<evidence type="ECO:0000256" key="8">
    <source>
        <dbReference type="ARBA" id="ARBA00023306"/>
    </source>
</evidence>
<dbReference type="NCBIfam" id="NF006873">
    <property type="entry name" value="PRK09369.1"/>
    <property type="match status" value="1"/>
</dbReference>
<sequence>MTYLEIEGTNHLSGNVTISGAKNAALPLIVSSILAKNEVKINNVPNVADIKTLISLLENLGAKINFQNNSALLNTITLNQTIAKYDIVRKMRASILTLGPLLARFGHCEVSLPGGCAIGQRPIDLHLLALEKMGANIQIKQGYVVASGNLKGNEILFDKITVTGSENIIMAAALAKGKTKLLNVAKEPEVVQLCEVLKDAGLEIKGIGTDELEIYGTDGELLEFKEFSVIPDRIEAGTYLCAGAITNSKITLDKVNASHLNAVLAKLHQMGFETLNTENSITLLPAKEIKPIEIMTSEYPGFPTDMQAQFMALALKANGTSIIDERLFENRFMHVSELLRMGADIKLNGHIATIVGGKELNAADVMATDLRASSALILAALAAKGTSKVHRIYHLDRGYENLEEKFKSLGVKIARLEE</sequence>
<comment type="caution">
    <text evidence="14">The sequence shown here is derived from an EMBL/GenBank/DDBJ whole genome shotgun (WGS) entry which is preliminary data.</text>
</comment>
<comment type="catalytic activity">
    <reaction evidence="11 12">
        <text>phosphoenolpyruvate + UDP-N-acetyl-alpha-D-glucosamine = UDP-N-acetyl-3-O-(1-carboxyvinyl)-alpha-D-glucosamine + phosphate</text>
        <dbReference type="Rhea" id="RHEA:18681"/>
        <dbReference type="ChEBI" id="CHEBI:43474"/>
        <dbReference type="ChEBI" id="CHEBI:57705"/>
        <dbReference type="ChEBI" id="CHEBI:58702"/>
        <dbReference type="ChEBI" id="CHEBI:68483"/>
        <dbReference type="EC" id="2.5.1.7"/>
    </reaction>
</comment>
<dbReference type="InterPro" id="IPR001986">
    <property type="entry name" value="Enolpyruvate_Tfrase_dom"/>
</dbReference>
<dbReference type="InterPro" id="IPR013792">
    <property type="entry name" value="RNA3'P_cycl/enolpyr_Trfase_a/b"/>
</dbReference>
<evidence type="ECO:0000256" key="5">
    <source>
        <dbReference type="ARBA" id="ARBA00022679"/>
    </source>
</evidence>
<evidence type="ECO:0000256" key="1">
    <source>
        <dbReference type="ARBA" id="ARBA00004496"/>
    </source>
</evidence>
<evidence type="ECO:0000256" key="6">
    <source>
        <dbReference type="ARBA" id="ARBA00022960"/>
    </source>
</evidence>
<feature type="binding site" evidence="12">
    <location>
        <position position="327"/>
    </location>
    <ligand>
        <name>UDP-N-acetyl-alpha-D-glucosamine</name>
        <dbReference type="ChEBI" id="CHEBI:57705"/>
    </ligand>
</feature>
<comment type="subcellular location">
    <subcellularLocation>
        <location evidence="1 12">Cytoplasm</location>
    </subcellularLocation>
</comment>